<sequence length="302" mass="33296">MDKTKSIKVKIINAFAANDLGGNPAGVVLDADHLSNVNKLEIAKKVGLSETAFVSKSKTADFKLDFFTPKKQIAHCGHATVATFSYLKQIGKLTKNESSKETIDGNRLIKLSGELAFMEQSAPKYTTVKNHEKQILKSLGITNKQLIKNAPIRLVNTGNSFIIIPVKSSKILASIQPNHKLINKISEDLDLIGFYIFTNQIENESLDATTRMFAPRYGILEESATGMAAGPLACYLYDILNKKKNKFKIQQGKYMKKPSNSLIIVDLHLKNSKIKSLMAGGKGILKGQKTLEITLFNPVDNL</sequence>
<reference evidence="4" key="1">
    <citation type="journal article" date="2019" name="Int. J. Syst. Evol. Microbiol.">
        <title>The Global Catalogue of Microorganisms (GCM) 10K type strain sequencing project: providing services to taxonomists for standard genome sequencing and annotation.</title>
        <authorList>
            <consortium name="The Broad Institute Genomics Platform"/>
            <consortium name="The Broad Institute Genome Sequencing Center for Infectious Disease"/>
            <person name="Wu L."/>
            <person name="Ma J."/>
        </authorList>
    </citation>
    <scope>NUCLEOTIDE SEQUENCE [LARGE SCALE GENOMIC DNA]</scope>
    <source>
        <strain evidence="4">CCUG 60527</strain>
    </source>
</reference>
<keyword evidence="2" id="KW-0413">Isomerase</keyword>
<dbReference type="SUPFAM" id="SSF54506">
    <property type="entry name" value="Diaminopimelate epimerase-like"/>
    <property type="match status" value="1"/>
</dbReference>
<dbReference type="Pfam" id="PF02567">
    <property type="entry name" value="PhzC-PhzF"/>
    <property type="match status" value="1"/>
</dbReference>
<gene>
    <name evidence="3" type="ORF">ACFQ1U_04250</name>
</gene>
<organism evidence="3 4">
    <name type="scientific">Tenacibaculum geojense</name>
    <dbReference type="NCBI Taxonomy" id="915352"/>
    <lineage>
        <taxon>Bacteria</taxon>
        <taxon>Pseudomonadati</taxon>
        <taxon>Bacteroidota</taxon>
        <taxon>Flavobacteriia</taxon>
        <taxon>Flavobacteriales</taxon>
        <taxon>Flavobacteriaceae</taxon>
        <taxon>Tenacibaculum</taxon>
    </lineage>
</organism>
<dbReference type="PIRSF" id="PIRSF016184">
    <property type="entry name" value="PhzC_PhzF"/>
    <property type="match status" value="1"/>
</dbReference>
<dbReference type="RefSeq" id="WP_386105669.1">
    <property type="nucleotide sequence ID" value="NZ_JBHTJR010000022.1"/>
</dbReference>
<dbReference type="Proteomes" id="UP001597062">
    <property type="component" value="Unassembled WGS sequence"/>
</dbReference>
<comment type="caution">
    <text evidence="3">The sequence shown here is derived from an EMBL/GenBank/DDBJ whole genome shotgun (WGS) entry which is preliminary data.</text>
</comment>
<dbReference type="PANTHER" id="PTHR13774">
    <property type="entry name" value="PHENAZINE BIOSYNTHESIS PROTEIN"/>
    <property type="match status" value="1"/>
</dbReference>
<dbReference type="Gene3D" id="3.10.310.10">
    <property type="entry name" value="Diaminopimelate Epimerase, Chain A, domain 1"/>
    <property type="match status" value="2"/>
</dbReference>
<evidence type="ECO:0000256" key="2">
    <source>
        <dbReference type="ARBA" id="ARBA00023235"/>
    </source>
</evidence>
<protein>
    <submittedName>
        <fullName evidence="3">PhzF family phenazine biosynthesis protein</fullName>
    </submittedName>
</protein>
<dbReference type="PANTHER" id="PTHR13774:SF39">
    <property type="entry name" value="BIOSYNTHESIS PROTEIN, PUTATIVE-RELATED"/>
    <property type="match status" value="1"/>
</dbReference>
<name>A0ABW3JPK4_9FLAO</name>
<dbReference type="EMBL" id="JBHTJR010000022">
    <property type="protein sequence ID" value="MFD0992407.1"/>
    <property type="molecule type" value="Genomic_DNA"/>
</dbReference>
<dbReference type="NCBIfam" id="TIGR00654">
    <property type="entry name" value="PhzF_family"/>
    <property type="match status" value="1"/>
</dbReference>
<evidence type="ECO:0000313" key="3">
    <source>
        <dbReference type="EMBL" id="MFD0992407.1"/>
    </source>
</evidence>
<keyword evidence="4" id="KW-1185">Reference proteome</keyword>
<accession>A0ABW3JPK4</accession>
<proteinExistence type="inferred from homology"/>
<evidence type="ECO:0000256" key="1">
    <source>
        <dbReference type="ARBA" id="ARBA00008270"/>
    </source>
</evidence>
<evidence type="ECO:0000313" key="4">
    <source>
        <dbReference type="Proteomes" id="UP001597062"/>
    </source>
</evidence>
<comment type="similarity">
    <text evidence="1">Belongs to the PhzF family.</text>
</comment>
<dbReference type="InterPro" id="IPR003719">
    <property type="entry name" value="Phenazine_PhzF-like"/>
</dbReference>